<keyword evidence="3" id="KW-1185">Reference proteome</keyword>
<gene>
    <name evidence="2" type="ORF">UCREL1_6815</name>
</gene>
<reference evidence="3" key="1">
    <citation type="journal article" date="2013" name="Genome Announc.">
        <title>Draft genome sequence of the grapevine dieback fungus Eutypa lata UCR-EL1.</title>
        <authorList>
            <person name="Blanco-Ulate B."/>
            <person name="Rolshausen P.E."/>
            <person name="Cantu D."/>
        </authorList>
    </citation>
    <scope>NUCLEOTIDE SEQUENCE [LARGE SCALE GENOMIC DNA]</scope>
    <source>
        <strain evidence="3">UCR-EL1</strain>
    </source>
</reference>
<dbReference type="EMBL" id="KB706696">
    <property type="protein sequence ID" value="EMR66219.1"/>
    <property type="molecule type" value="Genomic_DNA"/>
</dbReference>
<protein>
    <recommendedName>
        <fullName evidence="4">Secreted protein</fullName>
    </recommendedName>
</protein>
<dbReference type="Proteomes" id="UP000012174">
    <property type="component" value="Unassembled WGS sequence"/>
</dbReference>
<feature type="signal peptide" evidence="1">
    <location>
        <begin position="1"/>
        <end position="19"/>
    </location>
</feature>
<dbReference type="HOGENOM" id="CLU_1606634_0_0_1"/>
<dbReference type="KEGG" id="ela:UCREL1_6815"/>
<accession>M7SIR7</accession>
<evidence type="ECO:0008006" key="4">
    <source>
        <dbReference type="Google" id="ProtNLM"/>
    </source>
</evidence>
<dbReference type="OrthoDB" id="3770142at2759"/>
<name>M7SIR7_EUTLA</name>
<dbReference type="AlphaFoldDB" id="M7SIR7"/>
<organism evidence="2 3">
    <name type="scientific">Eutypa lata (strain UCR-EL1)</name>
    <name type="common">Grapevine dieback disease fungus</name>
    <name type="synonym">Eutypa armeniacae</name>
    <dbReference type="NCBI Taxonomy" id="1287681"/>
    <lineage>
        <taxon>Eukaryota</taxon>
        <taxon>Fungi</taxon>
        <taxon>Dikarya</taxon>
        <taxon>Ascomycota</taxon>
        <taxon>Pezizomycotina</taxon>
        <taxon>Sordariomycetes</taxon>
        <taxon>Xylariomycetidae</taxon>
        <taxon>Xylariales</taxon>
        <taxon>Diatrypaceae</taxon>
        <taxon>Eutypa</taxon>
    </lineage>
</organism>
<feature type="chain" id="PRO_5004084807" description="Secreted protein" evidence="1">
    <location>
        <begin position="20"/>
        <end position="180"/>
    </location>
</feature>
<evidence type="ECO:0000256" key="1">
    <source>
        <dbReference type="SAM" id="SignalP"/>
    </source>
</evidence>
<keyword evidence="1" id="KW-0732">Signal</keyword>
<evidence type="ECO:0000313" key="2">
    <source>
        <dbReference type="EMBL" id="EMR66219.1"/>
    </source>
</evidence>
<sequence length="180" mass="21152">MKICNLLLIFGVLMPTALADFWIYSRWETRSHWFWRHRRQTLETYAFLDPAAQNVTQSLPKCQQVVEAEWMKYIDDLSTAWGVRCINCADNQNPESIEWNNEMGHFTIYSNRDYSMVDTRGVKIGDCSLKTPWSTEDPGTTLSCDKEITVTPLVYCVSDLNSVPINLQWKDRPPKYKWEW</sequence>
<evidence type="ECO:0000313" key="3">
    <source>
        <dbReference type="Proteomes" id="UP000012174"/>
    </source>
</evidence>
<proteinExistence type="predicted"/>